<keyword evidence="1" id="KW-0812">Transmembrane</keyword>
<evidence type="ECO:0000256" key="1">
    <source>
        <dbReference type="SAM" id="Phobius"/>
    </source>
</evidence>
<dbReference type="KEGG" id="thal:A1OE_1268"/>
<accession>K7YPL4</accession>
<keyword evidence="1" id="KW-1133">Transmembrane helix</keyword>
<dbReference type="Proteomes" id="UP000010077">
    <property type="component" value="Chromosome"/>
</dbReference>
<gene>
    <name evidence="2" type="ORF">A1OE_1268</name>
</gene>
<name>K7YPL4_9PROT</name>
<evidence type="ECO:0000313" key="3">
    <source>
        <dbReference type="Proteomes" id="UP000010077"/>
    </source>
</evidence>
<proteinExistence type="predicted"/>
<feature type="transmembrane region" description="Helical" evidence="1">
    <location>
        <begin position="12"/>
        <end position="29"/>
    </location>
</feature>
<evidence type="ECO:0000313" key="2">
    <source>
        <dbReference type="EMBL" id="AFX99442.1"/>
    </source>
</evidence>
<keyword evidence="1" id="KW-0472">Membrane</keyword>
<dbReference type="EMBL" id="CP003539">
    <property type="protein sequence ID" value="AFX99442.1"/>
    <property type="molecule type" value="Genomic_DNA"/>
</dbReference>
<protein>
    <submittedName>
        <fullName evidence="2">Uncharacterized protein</fullName>
    </submittedName>
</protein>
<keyword evidence="3" id="KW-1185">Reference proteome</keyword>
<dbReference type="HOGENOM" id="CLU_3286564_0_0_5"/>
<reference evidence="2 3" key="1">
    <citation type="journal article" date="2012" name="Proc. Natl. Acad. Sci. U.S.A.">
        <title>Genome streamlining and chemical defense in a coral reef symbiosis.</title>
        <authorList>
            <person name="Kwan J.C."/>
            <person name="Donia M.S."/>
            <person name="Han A.W."/>
            <person name="Hirose E."/>
            <person name="Haygood M.G."/>
            <person name="Schmidt E.W."/>
        </authorList>
    </citation>
    <scope>NUCLEOTIDE SEQUENCE [LARGE SCALE GENOMIC DNA]</scope>
    <source>
        <strain evidence="2 3">L2</strain>
    </source>
</reference>
<sequence>MLDLSFIRKNFLMILTICSNYFMVMLYNLEIKFNLLKLII</sequence>
<dbReference type="AlphaFoldDB" id="K7YPL4"/>
<organism evidence="2 3">
    <name type="scientific">Candidatus Endolissoclinum faulkneri L2</name>
    <dbReference type="NCBI Taxonomy" id="1193729"/>
    <lineage>
        <taxon>Bacteria</taxon>
        <taxon>Pseudomonadati</taxon>
        <taxon>Pseudomonadota</taxon>
        <taxon>Alphaproteobacteria</taxon>
        <taxon>Rhodospirillales</taxon>
        <taxon>Rhodospirillaceae</taxon>
        <taxon>Candidatus Endolissoclinum</taxon>
    </lineage>
</organism>